<keyword evidence="11" id="KW-1185">Reference proteome</keyword>
<evidence type="ECO:0000256" key="2">
    <source>
        <dbReference type="ARBA" id="ARBA00022618"/>
    </source>
</evidence>
<dbReference type="GO" id="GO:0005886">
    <property type="term" value="C:plasma membrane"/>
    <property type="evidence" value="ECO:0007669"/>
    <property type="project" value="TreeGrafter"/>
</dbReference>
<evidence type="ECO:0000256" key="4">
    <source>
        <dbReference type="ARBA" id="ARBA00022989"/>
    </source>
</evidence>
<dbReference type="AlphaFoldDB" id="A0A511JP25"/>
<keyword evidence="3 7" id="KW-0812">Transmembrane</keyword>
<evidence type="ECO:0000259" key="8">
    <source>
        <dbReference type="Pfam" id="PF03799"/>
    </source>
</evidence>
<evidence type="ECO:0000259" key="9">
    <source>
        <dbReference type="Pfam" id="PF08478"/>
    </source>
</evidence>
<name>A0A511JP25_9CELL</name>
<comment type="caution">
    <text evidence="10">The sequence shown here is derived from an EMBL/GenBank/DDBJ whole genome shotgun (WGS) entry which is preliminary data.</text>
</comment>
<dbReference type="EMBL" id="BJWH01000020">
    <property type="protein sequence ID" value="GEL99689.1"/>
    <property type="molecule type" value="Genomic_DNA"/>
</dbReference>
<dbReference type="InterPro" id="IPR013685">
    <property type="entry name" value="POTRA_FtsQ_type"/>
</dbReference>
<evidence type="ECO:0000256" key="6">
    <source>
        <dbReference type="SAM" id="MobiDB-lite"/>
    </source>
</evidence>
<keyword evidence="2" id="KW-0132">Cell division</keyword>
<dbReference type="Pfam" id="PF08478">
    <property type="entry name" value="POTRA_1"/>
    <property type="match status" value="1"/>
</dbReference>
<dbReference type="PANTHER" id="PTHR37820">
    <property type="entry name" value="CELL DIVISION PROTEIN DIVIB"/>
    <property type="match status" value="1"/>
</dbReference>
<protein>
    <submittedName>
        <fullName evidence="10">Uncharacterized protein</fullName>
    </submittedName>
</protein>
<dbReference type="Proteomes" id="UP000321049">
    <property type="component" value="Unassembled WGS sequence"/>
</dbReference>
<evidence type="ECO:0000313" key="11">
    <source>
        <dbReference type="Proteomes" id="UP000321049"/>
    </source>
</evidence>
<gene>
    <name evidence="10" type="ORF">CTE05_32360</name>
</gene>
<proteinExistence type="predicted"/>
<evidence type="ECO:0000313" key="10">
    <source>
        <dbReference type="EMBL" id="GEL99689.1"/>
    </source>
</evidence>
<keyword evidence="5" id="KW-0131">Cell cycle</keyword>
<evidence type="ECO:0000256" key="1">
    <source>
        <dbReference type="ARBA" id="ARBA00022475"/>
    </source>
</evidence>
<keyword evidence="7" id="KW-0472">Membrane</keyword>
<dbReference type="InterPro" id="IPR050487">
    <property type="entry name" value="FtsQ_DivIB"/>
</dbReference>
<feature type="domain" description="Cell division protein FtsQ/DivIB C-terminal" evidence="8">
    <location>
        <begin position="186"/>
        <end position="290"/>
    </location>
</feature>
<evidence type="ECO:0000256" key="7">
    <source>
        <dbReference type="SAM" id="Phobius"/>
    </source>
</evidence>
<dbReference type="GO" id="GO:0051301">
    <property type="term" value="P:cell division"/>
    <property type="evidence" value="ECO:0007669"/>
    <property type="project" value="UniProtKB-KW"/>
</dbReference>
<dbReference type="Gene3D" id="3.10.20.310">
    <property type="entry name" value="membrane protein fhac"/>
    <property type="match status" value="1"/>
</dbReference>
<dbReference type="Pfam" id="PF03799">
    <property type="entry name" value="FtsQ_DivIB_C"/>
    <property type="match status" value="1"/>
</dbReference>
<feature type="domain" description="POTRA" evidence="9">
    <location>
        <begin position="99"/>
        <end position="161"/>
    </location>
</feature>
<reference evidence="10 11" key="1">
    <citation type="submission" date="2019-07" db="EMBL/GenBank/DDBJ databases">
        <title>Whole genome shotgun sequence of Cellulomonas terrae NBRC 100819.</title>
        <authorList>
            <person name="Hosoyama A."/>
            <person name="Uohara A."/>
            <person name="Ohji S."/>
            <person name="Ichikawa N."/>
        </authorList>
    </citation>
    <scope>NUCLEOTIDE SEQUENCE [LARGE SCALE GENOMIC DNA]</scope>
    <source>
        <strain evidence="10 11">NBRC 100819</strain>
    </source>
</reference>
<dbReference type="PANTHER" id="PTHR37820:SF1">
    <property type="entry name" value="CELL DIVISION PROTEIN FTSQ"/>
    <property type="match status" value="1"/>
</dbReference>
<feature type="region of interest" description="Disordered" evidence="6">
    <location>
        <begin position="1"/>
        <end position="21"/>
    </location>
</feature>
<keyword evidence="1" id="KW-1003">Cell membrane</keyword>
<organism evidence="10 11">
    <name type="scientific">Cellulomonas terrae</name>
    <dbReference type="NCBI Taxonomy" id="311234"/>
    <lineage>
        <taxon>Bacteria</taxon>
        <taxon>Bacillati</taxon>
        <taxon>Actinomycetota</taxon>
        <taxon>Actinomycetes</taxon>
        <taxon>Micrococcales</taxon>
        <taxon>Cellulomonadaceae</taxon>
        <taxon>Cellulomonas</taxon>
    </lineage>
</organism>
<dbReference type="InterPro" id="IPR005548">
    <property type="entry name" value="Cell_div_FtsQ/DivIB_C"/>
</dbReference>
<accession>A0A511JP25</accession>
<sequence length="300" mass="31106">MPRGKPVTSPTPAVPQDEPAPFSRAVTTYSAGGARRYSGPVAPPVVSTSSVARFAERSRARRNLARRQLLLVSGSTVVVGALGWLLFFSPVLALDPALVRVEGAGTVVAVDQVLDVVGAHGATPLPRLDTVRLRDDVLEVPGVREARVTREWPQGLAVVLVAREPVAAVPEQPNAATPGATPGPAGFALLDMDGVQVGRVDAAPEGLPVVDVPVGDKRTLGAVLSVLQQLPPDLLAQVADVSARTQDTVTMTLRDQVQVDWGSASETPLKIAVLSALRASPAAAGATVIDVSAPRLPVTK</sequence>
<evidence type="ECO:0000256" key="3">
    <source>
        <dbReference type="ARBA" id="ARBA00022692"/>
    </source>
</evidence>
<evidence type="ECO:0000256" key="5">
    <source>
        <dbReference type="ARBA" id="ARBA00023306"/>
    </source>
</evidence>
<keyword evidence="4 7" id="KW-1133">Transmembrane helix</keyword>
<feature type="transmembrane region" description="Helical" evidence="7">
    <location>
        <begin position="69"/>
        <end position="88"/>
    </location>
</feature>